<dbReference type="InterPro" id="IPR006140">
    <property type="entry name" value="D-isomer_DH_NAD-bd"/>
</dbReference>
<feature type="domain" description="D-isomer specific 2-hydroxyacid dehydrogenase NAD-binding" evidence="2">
    <location>
        <begin position="2"/>
        <end position="78"/>
    </location>
</feature>
<name>A0A383E7U3_9ZZZZ</name>
<dbReference type="EMBL" id="UINC01223629">
    <property type="protein sequence ID" value="SVE52906.1"/>
    <property type="molecule type" value="Genomic_DNA"/>
</dbReference>
<dbReference type="GO" id="GO:0051287">
    <property type="term" value="F:NAD binding"/>
    <property type="evidence" value="ECO:0007669"/>
    <property type="project" value="InterPro"/>
</dbReference>
<reference evidence="3" key="1">
    <citation type="submission" date="2018-05" db="EMBL/GenBank/DDBJ databases">
        <authorList>
            <person name="Lanie J.A."/>
            <person name="Ng W.-L."/>
            <person name="Kazmierczak K.M."/>
            <person name="Andrzejewski T.M."/>
            <person name="Davidsen T.M."/>
            <person name="Wayne K.J."/>
            <person name="Tettelin H."/>
            <person name="Glass J.I."/>
            <person name="Rusch D."/>
            <person name="Podicherti R."/>
            <person name="Tsui H.-C.T."/>
            <person name="Winkler M.E."/>
        </authorList>
    </citation>
    <scope>NUCLEOTIDE SEQUENCE</scope>
</reference>
<dbReference type="GO" id="GO:0005829">
    <property type="term" value="C:cytosol"/>
    <property type="evidence" value="ECO:0007669"/>
    <property type="project" value="TreeGrafter"/>
</dbReference>
<evidence type="ECO:0000313" key="3">
    <source>
        <dbReference type="EMBL" id="SVE52906.1"/>
    </source>
</evidence>
<dbReference type="GO" id="GO:0030267">
    <property type="term" value="F:glyoxylate reductase (NADPH) activity"/>
    <property type="evidence" value="ECO:0007669"/>
    <property type="project" value="TreeGrafter"/>
</dbReference>
<dbReference type="SUPFAM" id="SSF51735">
    <property type="entry name" value="NAD(P)-binding Rossmann-fold domains"/>
    <property type="match status" value="1"/>
</dbReference>
<evidence type="ECO:0000256" key="1">
    <source>
        <dbReference type="ARBA" id="ARBA00023002"/>
    </source>
</evidence>
<dbReference type="PANTHER" id="PTHR10996">
    <property type="entry name" value="2-HYDROXYACID DEHYDROGENASE-RELATED"/>
    <property type="match status" value="1"/>
</dbReference>
<dbReference type="Gene3D" id="3.40.50.720">
    <property type="entry name" value="NAD(P)-binding Rossmann-like Domain"/>
    <property type="match status" value="2"/>
</dbReference>
<proteinExistence type="predicted"/>
<dbReference type="Pfam" id="PF02826">
    <property type="entry name" value="2-Hacid_dh_C"/>
    <property type="match status" value="1"/>
</dbReference>
<dbReference type="AlphaFoldDB" id="A0A383E7U3"/>
<sequence length="102" mass="10814">MTPANTHMLNHDVMARMKKGGYIINVSRGGLIDEPALVQALQAGQIGAAALDVFQSEPLAVDSQLTSMSQVLLGSHNASNTLEAVRATNRKAVEAISEMLLN</sequence>
<accession>A0A383E7U3</accession>
<dbReference type="InterPro" id="IPR029753">
    <property type="entry name" value="D-isomer_DH_CS"/>
</dbReference>
<keyword evidence="1" id="KW-0560">Oxidoreductase</keyword>
<dbReference type="GO" id="GO:0016618">
    <property type="term" value="F:hydroxypyruvate reductase [NAD(P)H] activity"/>
    <property type="evidence" value="ECO:0007669"/>
    <property type="project" value="TreeGrafter"/>
</dbReference>
<dbReference type="InterPro" id="IPR050223">
    <property type="entry name" value="D-isomer_2-hydroxyacid_DH"/>
</dbReference>
<dbReference type="InterPro" id="IPR036291">
    <property type="entry name" value="NAD(P)-bd_dom_sf"/>
</dbReference>
<gene>
    <name evidence="3" type="ORF">METZ01_LOCUS505760</name>
</gene>
<dbReference type="PANTHER" id="PTHR10996:SF283">
    <property type="entry name" value="GLYOXYLATE_HYDROXYPYRUVATE REDUCTASE B"/>
    <property type="match status" value="1"/>
</dbReference>
<dbReference type="PROSITE" id="PS00671">
    <property type="entry name" value="D_2_HYDROXYACID_DH_3"/>
    <property type="match status" value="1"/>
</dbReference>
<organism evidence="3">
    <name type="scientific">marine metagenome</name>
    <dbReference type="NCBI Taxonomy" id="408172"/>
    <lineage>
        <taxon>unclassified sequences</taxon>
        <taxon>metagenomes</taxon>
        <taxon>ecological metagenomes</taxon>
    </lineage>
</organism>
<evidence type="ECO:0000259" key="2">
    <source>
        <dbReference type="Pfam" id="PF02826"/>
    </source>
</evidence>
<protein>
    <recommendedName>
        <fullName evidence="2">D-isomer specific 2-hydroxyacid dehydrogenase NAD-binding domain-containing protein</fullName>
    </recommendedName>
</protein>